<gene>
    <name evidence="2" type="ORF">OLMES_3346</name>
</gene>
<feature type="transmembrane region" description="Helical" evidence="1">
    <location>
        <begin position="15"/>
        <end position="36"/>
    </location>
</feature>
<feature type="transmembrane region" description="Helical" evidence="1">
    <location>
        <begin position="48"/>
        <end position="65"/>
    </location>
</feature>
<dbReference type="EMBL" id="CP021425">
    <property type="protein sequence ID" value="ARU57386.1"/>
    <property type="molecule type" value="Genomic_DNA"/>
</dbReference>
<name>A0A1Y0IC85_9GAMM</name>
<organism evidence="2 3">
    <name type="scientific">Oleiphilus messinensis</name>
    <dbReference type="NCBI Taxonomy" id="141451"/>
    <lineage>
        <taxon>Bacteria</taxon>
        <taxon>Pseudomonadati</taxon>
        <taxon>Pseudomonadota</taxon>
        <taxon>Gammaproteobacteria</taxon>
        <taxon>Oceanospirillales</taxon>
        <taxon>Oleiphilaceae</taxon>
        <taxon>Oleiphilus</taxon>
    </lineage>
</organism>
<proteinExistence type="predicted"/>
<keyword evidence="3" id="KW-1185">Reference proteome</keyword>
<dbReference type="KEGG" id="ome:OLMES_3346"/>
<dbReference type="RefSeq" id="WP_087462287.1">
    <property type="nucleotide sequence ID" value="NZ_CP021425.1"/>
</dbReference>
<dbReference type="Proteomes" id="UP000196027">
    <property type="component" value="Chromosome"/>
</dbReference>
<evidence type="ECO:0000313" key="3">
    <source>
        <dbReference type="Proteomes" id="UP000196027"/>
    </source>
</evidence>
<keyword evidence="1" id="KW-1133">Transmembrane helix</keyword>
<feature type="transmembrane region" description="Helical" evidence="1">
    <location>
        <begin position="91"/>
        <end position="109"/>
    </location>
</feature>
<evidence type="ECO:0000313" key="2">
    <source>
        <dbReference type="EMBL" id="ARU57386.1"/>
    </source>
</evidence>
<keyword evidence="1" id="KW-0472">Membrane</keyword>
<evidence type="ECO:0000256" key="1">
    <source>
        <dbReference type="SAM" id="Phobius"/>
    </source>
</evidence>
<dbReference type="OrthoDB" id="6121502at2"/>
<protein>
    <submittedName>
        <fullName evidence="2">Uncharacterized protein</fullName>
    </submittedName>
</protein>
<reference evidence="2 3" key="1">
    <citation type="submission" date="2017-05" db="EMBL/GenBank/DDBJ databases">
        <title>Genomic insights into alkan degradation activity of Oleiphilus messinensis.</title>
        <authorList>
            <person name="Kozyavkin S.A."/>
            <person name="Slesarev A.I."/>
            <person name="Golyshin P.N."/>
            <person name="Korzhenkov A."/>
            <person name="Golyshina O.N."/>
            <person name="Toshchakov S.V."/>
        </authorList>
    </citation>
    <scope>NUCLEOTIDE SEQUENCE [LARGE SCALE GENOMIC DNA]</scope>
    <source>
        <strain evidence="2 3">ME102</strain>
    </source>
</reference>
<sequence>MDRFLDIGFILDSGYTAVWIGYLCSSALLCVVFWRMTRFIRWWGVRRFLRLAVAVLLFTPIWLPSDEDWLAPAFMALGYELYAGNQETVELSLKLIAAGLIGAMLLVKLEFILRKFFGKNEAVEPSLESARTDDPPLAENNARLN</sequence>
<accession>A0A1Y0IC85</accession>
<dbReference type="AlphaFoldDB" id="A0A1Y0IC85"/>
<keyword evidence="1" id="KW-0812">Transmembrane</keyword>